<organism evidence="2 3">
    <name type="scientific">Microbulbifer salipaludis</name>
    <dbReference type="NCBI Taxonomy" id="187980"/>
    <lineage>
        <taxon>Bacteria</taxon>
        <taxon>Pseudomonadati</taxon>
        <taxon>Pseudomonadota</taxon>
        <taxon>Gammaproteobacteria</taxon>
        <taxon>Cellvibrionales</taxon>
        <taxon>Microbulbiferaceae</taxon>
        <taxon>Microbulbifer</taxon>
    </lineage>
</organism>
<accession>A0ABS3E408</accession>
<evidence type="ECO:0000256" key="1">
    <source>
        <dbReference type="SAM" id="SignalP"/>
    </source>
</evidence>
<comment type="caution">
    <text evidence="2">The sequence shown here is derived from an EMBL/GenBank/DDBJ whole genome shotgun (WGS) entry which is preliminary data.</text>
</comment>
<reference evidence="2 3" key="1">
    <citation type="submission" date="2020-12" db="EMBL/GenBank/DDBJ databases">
        <title>Oil enriched cultivation method for isolating marine PHA-producing bacteria.</title>
        <authorList>
            <person name="Zheng W."/>
            <person name="Yu S."/>
            <person name="Huang Y."/>
        </authorList>
    </citation>
    <scope>NUCLEOTIDE SEQUENCE [LARGE SCALE GENOMIC DNA]</scope>
    <source>
        <strain evidence="2 3">SN0-2</strain>
    </source>
</reference>
<keyword evidence="1" id="KW-0732">Signal</keyword>
<evidence type="ECO:0000313" key="3">
    <source>
        <dbReference type="Proteomes" id="UP000664293"/>
    </source>
</evidence>
<dbReference type="EMBL" id="JAEKJR010000001">
    <property type="protein sequence ID" value="MBN8430040.1"/>
    <property type="molecule type" value="Genomic_DNA"/>
</dbReference>
<feature type="signal peptide" evidence="1">
    <location>
        <begin position="1"/>
        <end position="23"/>
    </location>
</feature>
<evidence type="ECO:0008006" key="4">
    <source>
        <dbReference type="Google" id="ProtNLM"/>
    </source>
</evidence>
<dbReference type="RefSeq" id="WP_206999398.1">
    <property type="nucleotide sequence ID" value="NZ_JAEKJR010000001.1"/>
</dbReference>
<feature type="chain" id="PRO_5046306930" description="Nickel/cobalt transporter regulator" evidence="1">
    <location>
        <begin position="24"/>
        <end position="103"/>
    </location>
</feature>
<name>A0ABS3E408_9GAMM</name>
<dbReference type="Gene3D" id="3.10.450.160">
    <property type="entry name" value="inner membrane protein cigr"/>
    <property type="match status" value="1"/>
</dbReference>
<sequence>MMKRLISTLLATALIAPATVAFAKPDKHGELPPGLQKKVQRGGELPPGWKKKLQPGYILEDDIYRHAVVVHPVDDRGLVTVRIEGELVRLVHATHEIVDILRR</sequence>
<protein>
    <recommendedName>
        <fullName evidence="4">Nickel/cobalt transporter regulator</fullName>
    </recommendedName>
</protein>
<evidence type="ECO:0000313" key="2">
    <source>
        <dbReference type="EMBL" id="MBN8430040.1"/>
    </source>
</evidence>
<gene>
    <name evidence="2" type="ORF">JF535_04145</name>
</gene>
<dbReference type="Proteomes" id="UP000664293">
    <property type="component" value="Unassembled WGS sequence"/>
</dbReference>
<proteinExistence type="predicted"/>
<keyword evidence="3" id="KW-1185">Reference proteome</keyword>